<dbReference type="EMBL" id="JBHRSP010000019">
    <property type="protein sequence ID" value="MFC3073989.1"/>
    <property type="molecule type" value="Genomic_DNA"/>
</dbReference>
<comment type="caution">
    <text evidence="1">The sequence shown here is derived from an EMBL/GenBank/DDBJ whole genome shotgun (WGS) entry which is preliminary data.</text>
</comment>
<dbReference type="RefSeq" id="WP_257312788.1">
    <property type="nucleotide sequence ID" value="NZ_JANFDG010000003.1"/>
</dbReference>
<protein>
    <submittedName>
        <fullName evidence="1">Uncharacterized protein</fullName>
    </submittedName>
</protein>
<reference evidence="2" key="1">
    <citation type="journal article" date="2019" name="Int. J. Syst. Evol. Microbiol.">
        <title>The Global Catalogue of Microorganisms (GCM) 10K type strain sequencing project: providing services to taxonomists for standard genome sequencing and annotation.</title>
        <authorList>
            <consortium name="The Broad Institute Genomics Platform"/>
            <consortium name="The Broad Institute Genome Sequencing Center for Infectious Disease"/>
            <person name="Wu L."/>
            <person name="Ma J."/>
        </authorList>
    </citation>
    <scope>NUCLEOTIDE SEQUENCE [LARGE SCALE GENOMIC DNA]</scope>
    <source>
        <strain evidence="2">KCTC 52677</strain>
    </source>
</reference>
<gene>
    <name evidence="1" type="ORF">ACFOHH_12815</name>
</gene>
<accession>A0ABV7DI33</accession>
<dbReference type="Proteomes" id="UP001595377">
    <property type="component" value="Unassembled WGS sequence"/>
</dbReference>
<keyword evidence="2" id="KW-1185">Reference proteome</keyword>
<evidence type="ECO:0000313" key="1">
    <source>
        <dbReference type="EMBL" id="MFC3073989.1"/>
    </source>
</evidence>
<name>A0ABV7DI33_9HYPH</name>
<evidence type="ECO:0000313" key="2">
    <source>
        <dbReference type="Proteomes" id="UP001595377"/>
    </source>
</evidence>
<sequence>MRKFTDIPTPDFPLNVEKYRRLRDEIETAADRFDYLGTTDGYNVSCALTDVRVRLDEAWQLILRIEQHENGR</sequence>
<proteinExistence type="predicted"/>
<organism evidence="1 2">
    <name type="scientific">Shinella pollutisoli</name>
    <dbReference type="NCBI Taxonomy" id="2250594"/>
    <lineage>
        <taxon>Bacteria</taxon>
        <taxon>Pseudomonadati</taxon>
        <taxon>Pseudomonadota</taxon>
        <taxon>Alphaproteobacteria</taxon>
        <taxon>Hyphomicrobiales</taxon>
        <taxon>Rhizobiaceae</taxon>
        <taxon>Shinella</taxon>
    </lineage>
</organism>